<evidence type="ECO:0000256" key="3">
    <source>
        <dbReference type="ARBA" id="ARBA00015991"/>
    </source>
</evidence>
<comment type="catalytic activity">
    <reaction evidence="4 5">
        <text>an acyl phosphate + H2O = a carboxylate + phosphate + H(+)</text>
        <dbReference type="Rhea" id="RHEA:14965"/>
        <dbReference type="ChEBI" id="CHEBI:15377"/>
        <dbReference type="ChEBI" id="CHEBI:15378"/>
        <dbReference type="ChEBI" id="CHEBI:29067"/>
        <dbReference type="ChEBI" id="CHEBI:43474"/>
        <dbReference type="ChEBI" id="CHEBI:59918"/>
        <dbReference type="EC" id="3.6.1.7"/>
    </reaction>
</comment>
<feature type="active site" evidence="5">
    <location>
        <position position="22"/>
    </location>
</feature>
<evidence type="ECO:0000313" key="9">
    <source>
        <dbReference type="Proteomes" id="UP000606193"/>
    </source>
</evidence>
<dbReference type="Proteomes" id="UP000606193">
    <property type="component" value="Unassembled WGS sequence"/>
</dbReference>
<comment type="similarity">
    <text evidence="1 6">Belongs to the acylphosphatase family.</text>
</comment>
<organism evidence="8 9">
    <name type="scientific">Jutongia huaianensis</name>
    <dbReference type="NCBI Taxonomy" id="2763668"/>
    <lineage>
        <taxon>Bacteria</taxon>
        <taxon>Bacillati</taxon>
        <taxon>Bacillota</taxon>
        <taxon>Clostridia</taxon>
        <taxon>Lachnospirales</taxon>
        <taxon>Lachnospiraceae</taxon>
        <taxon>Jutongia</taxon>
    </lineage>
</organism>
<dbReference type="InterPro" id="IPR001792">
    <property type="entry name" value="Acylphosphatase-like_dom"/>
</dbReference>
<evidence type="ECO:0000259" key="7">
    <source>
        <dbReference type="PROSITE" id="PS51160"/>
    </source>
</evidence>
<comment type="caution">
    <text evidence="8">The sequence shown here is derived from an EMBL/GenBank/DDBJ whole genome shotgun (WGS) entry which is preliminary data.</text>
</comment>
<reference evidence="8 9" key="1">
    <citation type="submission" date="2020-08" db="EMBL/GenBank/DDBJ databases">
        <title>Genome public.</title>
        <authorList>
            <person name="Liu C."/>
            <person name="Sun Q."/>
        </authorList>
    </citation>
    <scope>NUCLEOTIDE SEQUENCE [LARGE SCALE GENOMIC DNA]</scope>
    <source>
        <strain evidence="8 9">NSJ-37</strain>
    </source>
</reference>
<evidence type="ECO:0000256" key="6">
    <source>
        <dbReference type="RuleBase" id="RU004168"/>
    </source>
</evidence>
<dbReference type="SUPFAM" id="SSF54975">
    <property type="entry name" value="Acylphosphatase/BLUF domain-like"/>
    <property type="match status" value="1"/>
</dbReference>
<feature type="active site" evidence="5">
    <location>
        <position position="40"/>
    </location>
</feature>
<keyword evidence="5" id="KW-0378">Hydrolase</keyword>
<evidence type="ECO:0000256" key="5">
    <source>
        <dbReference type="PROSITE-ProRule" id="PRU00520"/>
    </source>
</evidence>
<dbReference type="PANTHER" id="PTHR47268:SF4">
    <property type="entry name" value="ACYLPHOSPHATASE"/>
    <property type="match status" value="1"/>
</dbReference>
<dbReference type="InterPro" id="IPR036046">
    <property type="entry name" value="Acylphosphatase-like_dom_sf"/>
</dbReference>
<dbReference type="PANTHER" id="PTHR47268">
    <property type="entry name" value="ACYLPHOSPHATASE"/>
    <property type="match status" value="1"/>
</dbReference>
<keyword evidence="9" id="KW-1185">Reference proteome</keyword>
<protein>
    <recommendedName>
        <fullName evidence="3 5">acylphosphatase</fullName>
        <ecNumber evidence="2 5">3.6.1.7</ecNumber>
    </recommendedName>
</protein>
<feature type="domain" description="Acylphosphatase-like" evidence="7">
    <location>
        <begin position="7"/>
        <end position="93"/>
    </location>
</feature>
<evidence type="ECO:0000256" key="2">
    <source>
        <dbReference type="ARBA" id="ARBA00012150"/>
    </source>
</evidence>
<dbReference type="PROSITE" id="PS51160">
    <property type="entry name" value="ACYLPHOSPHATASE_3"/>
    <property type="match status" value="1"/>
</dbReference>
<dbReference type="Pfam" id="PF00708">
    <property type="entry name" value="Acylphosphatase"/>
    <property type="match status" value="1"/>
</dbReference>
<dbReference type="EMBL" id="JACRSX010000022">
    <property type="protein sequence ID" value="MBC8563448.1"/>
    <property type="molecule type" value="Genomic_DNA"/>
</dbReference>
<accession>A0ABR7N4A3</accession>
<dbReference type="InterPro" id="IPR020456">
    <property type="entry name" value="Acylphosphatase"/>
</dbReference>
<name>A0ABR7N4A3_9FIRM</name>
<dbReference type="PRINTS" id="PR00112">
    <property type="entry name" value="ACYLPHPHTASE"/>
</dbReference>
<dbReference type="Gene3D" id="3.30.70.100">
    <property type="match status" value="1"/>
</dbReference>
<evidence type="ECO:0000256" key="4">
    <source>
        <dbReference type="ARBA" id="ARBA00047645"/>
    </source>
</evidence>
<evidence type="ECO:0000313" key="8">
    <source>
        <dbReference type="EMBL" id="MBC8563448.1"/>
    </source>
</evidence>
<evidence type="ECO:0000256" key="1">
    <source>
        <dbReference type="ARBA" id="ARBA00005614"/>
    </source>
</evidence>
<dbReference type="EC" id="3.6.1.7" evidence="2 5"/>
<sequence>MERKTIRRRILFYGRVQGVGFRYRARYAAESLCLTGWVYNEEDGTVTMEVQGDEASIDRLLQMLQQDRYIDIVDMDIKNLIPQENERNFEVKD</sequence>
<dbReference type="RefSeq" id="WP_022465537.1">
    <property type="nucleotide sequence ID" value="NZ_JACRSX010000022.1"/>
</dbReference>
<proteinExistence type="inferred from homology"/>
<gene>
    <name evidence="8" type="ORF">H8704_12585</name>
</gene>